<gene>
    <name evidence="1" type="ORF">SAMN05421687_108141</name>
</gene>
<name>A0A1N7K2A5_9BACI</name>
<dbReference type="Pfam" id="PF14281">
    <property type="entry name" value="PDDEXK_4"/>
    <property type="match status" value="1"/>
</dbReference>
<dbReference type="STRING" id="570947.SAMN05421687_108141"/>
<organism evidence="1 2">
    <name type="scientific">Salimicrobium flavidum</name>
    <dbReference type="NCBI Taxonomy" id="570947"/>
    <lineage>
        <taxon>Bacteria</taxon>
        <taxon>Bacillati</taxon>
        <taxon>Bacillota</taxon>
        <taxon>Bacilli</taxon>
        <taxon>Bacillales</taxon>
        <taxon>Bacillaceae</taxon>
        <taxon>Salimicrobium</taxon>
    </lineage>
</organism>
<evidence type="ECO:0000313" key="1">
    <source>
        <dbReference type="EMBL" id="SIS55564.1"/>
    </source>
</evidence>
<sequence length="404" mass="47901">MKETEELVKRMEEIYSYIKDETSVANESIITILGKNFHDEDIISNYLAYILDPYSNGIGHQPLHHLLELLNIPHEPEDLENVDIQREYLLPNRRRIDFLITLNNEHVIAIEHKVFSGEHGNQTIDYECELKKLYNSIENEAEDTKITYVFLTPAGKDPLNCNFIPVRYSQLVELLRKIPVDFTKDVRKAVLFHEFISHLEGYFLNNQKLELSKKSTLYLDHLETIKDLEHQFENDYTNVFQYIETIVKNHFIANVEGDWKFDFNQNRTYHKIFKPHWKTENLDIHFELSLSKEGLSKQQLTFRLDIEGSNKNDFEVKRGDYLQKNIQKKLASNSISFKKNYKETWKNKFAFAKKTYHILAPEYLTNETKLKSSLEEMIGEFEEFIKPIDKEIAAYNNPKEYIKE</sequence>
<dbReference type="EMBL" id="FTOC01000008">
    <property type="protein sequence ID" value="SIS55564.1"/>
    <property type="molecule type" value="Genomic_DNA"/>
</dbReference>
<dbReference type="AlphaFoldDB" id="A0A1N7K2A5"/>
<reference evidence="2" key="1">
    <citation type="submission" date="2017-01" db="EMBL/GenBank/DDBJ databases">
        <authorList>
            <person name="Varghese N."/>
            <person name="Submissions S."/>
        </authorList>
    </citation>
    <scope>NUCLEOTIDE SEQUENCE [LARGE SCALE GENOMIC DNA]</scope>
    <source>
        <strain evidence="2">DSM 23127</strain>
    </source>
</reference>
<protein>
    <submittedName>
        <fullName evidence="1">PD-(D/E)XK nuclease superfamily protein</fullName>
    </submittedName>
</protein>
<dbReference type="OrthoDB" id="2962761at2"/>
<dbReference type="InterPro" id="IPR029470">
    <property type="entry name" value="PDDEXK_4"/>
</dbReference>
<evidence type="ECO:0000313" key="2">
    <source>
        <dbReference type="Proteomes" id="UP000187608"/>
    </source>
</evidence>
<accession>A0A1N7K2A5</accession>
<dbReference type="RefSeq" id="WP_076559860.1">
    <property type="nucleotide sequence ID" value="NZ_FTOC01000008.1"/>
</dbReference>
<keyword evidence="2" id="KW-1185">Reference proteome</keyword>
<dbReference type="Proteomes" id="UP000187608">
    <property type="component" value="Unassembled WGS sequence"/>
</dbReference>
<proteinExistence type="predicted"/>